<dbReference type="SUPFAM" id="SSF56047">
    <property type="entry name" value="Ribosomal protein S8"/>
    <property type="match status" value="1"/>
</dbReference>
<dbReference type="Gene3D" id="3.30.1490.10">
    <property type="match status" value="1"/>
</dbReference>
<evidence type="ECO:0000256" key="2">
    <source>
        <dbReference type="ARBA" id="ARBA00022730"/>
    </source>
</evidence>
<evidence type="ECO:0000256" key="8">
    <source>
        <dbReference type="HAMAP-Rule" id="MF_01302"/>
    </source>
</evidence>
<comment type="subunit">
    <text evidence="7 8">Part of the 30S ribosomal subunit. Contacts proteins S5 and S12.</text>
</comment>
<keyword evidence="4 8" id="KW-0689">Ribosomal protein</keyword>
<dbReference type="InterPro" id="IPR000630">
    <property type="entry name" value="Ribosomal_uS8"/>
</dbReference>
<evidence type="ECO:0000313" key="10">
    <source>
        <dbReference type="EMBL" id="SPD72271.1"/>
    </source>
</evidence>
<dbReference type="GO" id="GO:1990904">
    <property type="term" value="C:ribonucleoprotein complex"/>
    <property type="evidence" value="ECO:0007669"/>
    <property type="project" value="UniProtKB-KW"/>
</dbReference>
<dbReference type="GO" id="GO:0005840">
    <property type="term" value="C:ribosome"/>
    <property type="evidence" value="ECO:0007669"/>
    <property type="project" value="UniProtKB-KW"/>
</dbReference>
<gene>
    <name evidence="8 10" type="primary">rpsH</name>
    <name evidence="10" type="ORF">PITCH_A1280017</name>
</gene>
<evidence type="ECO:0000256" key="3">
    <source>
        <dbReference type="ARBA" id="ARBA00022884"/>
    </source>
</evidence>
<sequence>MTMTDPIADMLTRIRNALKAGHEETDVPSSRLKINLAKILKTEGYIKNYKVIADGERKYIKIFLKYDEKGFPVISGLKRVSKPSCRIYRGCADIPKVLDGYGINIVSTSKGLITDKEARQSNIGGEIICSLW</sequence>
<dbReference type="InterPro" id="IPR047863">
    <property type="entry name" value="Ribosomal_uS8_CS"/>
</dbReference>
<dbReference type="PROSITE" id="PS00053">
    <property type="entry name" value="RIBOSOMAL_S8"/>
    <property type="match status" value="1"/>
</dbReference>
<evidence type="ECO:0000256" key="9">
    <source>
        <dbReference type="RuleBase" id="RU003660"/>
    </source>
</evidence>
<evidence type="ECO:0000256" key="5">
    <source>
        <dbReference type="ARBA" id="ARBA00023274"/>
    </source>
</evidence>
<dbReference type="PANTHER" id="PTHR11758">
    <property type="entry name" value="40S RIBOSOMAL PROTEIN S15A"/>
    <property type="match status" value="1"/>
</dbReference>
<dbReference type="GO" id="GO:0003735">
    <property type="term" value="F:structural constituent of ribosome"/>
    <property type="evidence" value="ECO:0007669"/>
    <property type="project" value="InterPro"/>
</dbReference>
<dbReference type="GO" id="GO:0019843">
    <property type="term" value="F:rRNA binding"/>
    <property type="evidence" value="ECO:0007669"/>
    <property type="project" value="UniProtKB-UniRule"/>
</dbReference>
<keyword evidence="5 8" id="KW-0687">Ribonucleoprotein</keyword>
<name>A0A445MS98_9BACT</name>
<evidence type="ECO:0000256" key="1">
    <source>
        <dbReference type="ARBA" id="ARBA00006471"/>
    </source>
</evidence>
<evidence type="ECO:0000256" key="6">
    <source>
        <dbReference type="ARBA" id="ARBA00035258"/>
    </source>
</evidence>
<comment type="function">
    <text evidence="8">One of the primary rRNA binding proteins, it binds directly to 16S rRNA central domain where it helps coordinate assembly of the platform of the 30S subunit.</text>
</comment>
<dbReference type="NCBIfam" id="NF001109">
    <property type="entry name" value="PRK00136.1"/>
    <property type="match status" value="1"/>
</dbReference>
<dbReference type="Pfam" id="PF00410">
    <property type="entry name" value="Ribosomal_S8"/>
    <property type="match status" value="1"/>
</dbReference>
<dbReference type="FunFam" id="3.30.1370.30:FF:000002">
    <property type="entry name" value="30S ribosomal protein S8"/>
    <property type="match status" value="1"/>
</dbReference>
<keyword evidence="2 8" id="KW-0699">rRNA-binding</keyword>
<organism evidence="10">
    <name type="scientific">uncultured Desulfobacterium sp</name>
    <dbReference type="NCBI Taxonomy" id="201089"/>
    <lineage>
        <taxon>Bacteria</taxon>
        <taxon>Pseudomonadati</taxon>
        <taxon>Thermodesulfobacteriota</taxon>
        <taxon>Desulfobacteria</taxon>
        <taxon>Desulfobacterales</taxon>
        <taxon>Desulfobacteriaceae</taxon>
        <taxon>Desulfobacterium</taxon>
        <taxon>environmental samples</taxon>
    </lineage>
</organism>
<reference evidence="10" key="1">
    <citation type="submission" date="2018-01" db="EMBL/GenBank/DDBJ databases">
        <authorList>
            <person name="Regsiter A."/>
            <person name="William W."/>
        </authorList>
    </citation>
    <scope>NUCLEOTIDE SEQUENCE</scope>
    <source>
        <strain evidence="10">TRIP AH-1</strain>
    </source>
</reference>
<evidence type="ECO:0000256" key="4">
    <source>
        <dbReference type="ARBA" id="ARBA00022980"/>
    </source>
</evidence>
<dbReference type="HAMAP" id="MF_01302_B">
    <property type="entry name" value="Ribosomal_uS8_B"/>
    <property type="match status" value="1"/>
</dbReference>
<protein>
    <recommendedName>
        <fullName evidence="6 8">Small ribosomal subunit protein uS8</fullName>
    </recommendedName>
</protein>
<dbReference type="AlphaFoldDB" id="A0A445MS98"/>
<dbReference type="GO" id="GO:0005737">
    <property type="term" value="C:cytoplasm"/>
    <property type="evidence" value="ECO:0007669"/>
    <property type="project" value="UniProtKB-ARBA"/>
</dbReference>
<comment type="similarity">
    <text evidence="1 8 9">Belongs to the universal ribosomal protein uS8 family.</text>
</comment>
<proteinExistence type="inferred from homology"/>
<keyword evidence="3 8" id="KW-0694">RNA-binding</keyword>
<dbReference type="InterPro" id="IPR035987">
    <property type="entry name" value="Ribosomal_uS8_sf"/>
</dbReference>
<accession>A0A445MS98</accession>
<dbReference type="FunFam" id="3.30.1490.10:FF:000001">
    <property type="entry name" value="30S ribosomal protein S8"/>
    <property type="match status" value="1"/>
</dbReference>
<dbReference type="EMBL" id="OJIN01000033">
    <property type="protein sequence ID" value="SPD72271.1"/>
    <property type="molecule type" value="Genomic_DNA"/>
</dbReference>
<evidence type="ECO:0000256" key="7">
    <source>
        <dbReference type="ARBA" id="ARBA00046740"/>
    </source>
</evidence>
<dbReference type="GO" id="GO:0006412">
    <property type="term" value="P:translation"/>
    <property type="evidence" value="ECO:0007669"/>
    <property type="project" value="UniProtKB-UniRule"/>
</dbReference>
<dbReference type="Gene3D" id="3.30.1370.30">
    <property type="match status" value="1"/>
</dbReference>